<name>A0ABD1GNQ6_SALDI</name>
<dbReference type="Proteomes" id="UP001567538">
    <property type="component" value="Unassembled WGS sequence"/>
</dbReference>
<evidence type="ECO:0000256" key="1">
    <source>
        <dbReference type="SAM" id="MobiDB-lite"/>
    </source>
</evidence>
<protein>
    <submittedName>
        <fullName evidence="2">Uncharacterized protein</fullName>
    </submittedName>
</protein>
<sequence>MPPKRKQGKKGQPPQPPPRQDVIDVDDETWDIRPSEFKFFNPYIEYADKLGMFSVALHHGGAIVKDC</sequence>
<accession>A0ABD1GNQ6</accession>
<proteinExistence type="predicted"/>
<gene>
    <name evidence="2" type="ORF">AAHA92_21390</name>
</gene>
<dbReference type="AlphaFoldDB" id="A0ABD1GNQ6"/>
<organism evidence="2 3">
    <name type="scientific">Salvia divinorum</name>
    <name type="common">Maria pastora</name>
    <name type="synonym">Diviner's sage</name>
    <dbReference type="NCBI Taxonomy" id="28513"/>
    <lineage>
        <taxon>Eukaryota</taxon>
        <taxon>Viridiplantae</taxon>
        <taxon>Streptophyta</taxon>
        <taxon>Embryophyta</taxon>
        <taxon>Tracheophyta</taxon>
        <taxon>Spermatophyta</taxon>
        <taxon>Magnoliopsida</taxon>
        <taxon>eudicotyledons</taxon>
        <taxon>Gunneridae</taxon>
        <taxon>Pentapetalae</taxon>
        <taxon>asterids</taxon>
        <taxon>lamiids</taxon>
        <taxon>Lamiales</taxon>
        <taxon>Lamiaceae</taxon>
        <taxon>Nepetoideae</taxon>
        <taxon>Mentheae</taxon>
        <taxon>Salviinae</taxon>
        <taxon>Salvia</taxon>
        <taxon>Salvia subgen. Calosphace</taxon>
    </lineage>
</organism>
<evidence type="ECO:0000313" key="2">
    <source>
        <dbReference type="EMBL" id="KAL1544556.1"/>
    </source>
</evidence>
<reference evidence="2 3" key="1">
    <citation type="submission" date="2024-06" db="EMBL/GenBank/DDBJ databases">
        <title>A chromosome level genome sequence of Diviner's sage (Salvia divinorum).</title>
        <authorList>
            <person name="Ford S.A."/>
            <person name="Ro D.-K."/>
            <person name="Ness R.W."/>
            <person name="Phillips M.A."/>
        </authorList>
    </citation>
    <scope>NUCLEOTIDE SEQUENCE [LARGE SCALE GENOMIC DNA]</scope>
    <source>
        <strain evidence="2">SAF-2024a</strain>
        <tissue evidence="2">Leaf</tissue>
    </source>
</reference>
<comment type="caution">
    <text evidence="2">The sequence shown here is derived from an EMBL/GenBank/DDBJ whole genome shotgun (WGS) entry which is preliminary data.</text>
</comment>
<keyword evidence="3" id="KW-1185">Reference proteome</keyword>
<dbReference type="EMBL" id="JBEAFC010000008">
    <property type="protein sequence ID" value="KAL1544556.1"/>
    <property type="molecule type" value="Genomic_DNA"/>
</dbReference>
<feature type="region of interest" description="Disordered" evidence="1">
    <location>
        <begin position="1"/>
        <end position="24"/>
    </location>
</feature>
<evidence type="ECO:0000313" key="3">
    <source>
        <dbReference type="Proteomes" id="UP001567538"/>
    </source>
</evidence>